<evidence type="ECO:0000313" key="6">
    <source>
        <dbReference type="EMBL" id="SCN60181.1"/>
    </source>
</evidence>
<dbReference type="Gene3D" id="1.25.40.10">
    <property type="entry name" value="Tetratricopeptide repeat domain"/>
    <property type="match status" value="1"/>
</dbReference>
<evidence type="ECO:0000256" key="4">
    <source>
        <dbReference type="SAM" id="MobiDB-lite"/>
    </source>
</evidence>
<evidence type="ECO:0000313" key="7">
    <source>
        <dbReference type="Proteomes" id="UP000195879"/>
    </source>
</evidence>
<dbReference type="PANTHER" id="PTHR11242">
    <property type="entry name" value="ARYL HYDROCARBON RECEPTOR INTERACTING PROTEIN RELATED"/>
    <property type="match status" value="1"/>
</dbReference>
<keyword evidence="5" id="KW-0812">Transmembrane</keyword>
<dbReference type="OrthoDB" id="2423701at2759"/>
<dbReference type="PROSITE" id="PS50005">
    <property type="entry name" value="TPR"/>
    <property type="match status" value="1"/>
</dbReference>
<keyword evidence="5" id="KW-0472">Membrane</keyword>
<dbReference type="Pfam" id="PF13181">
    <property type="entry name" value="TPR_8"/>
    <property type="match status" value="1"/>
</dbReference>
<dbReference type="PANTHER" id="PTHR11242:SF0">
    <property type="entry name" value="TPR_REGION DOMAIN-CONTAINING PROTEIN"/>
    <property type="match status" value="1"/>
</dbReference>
<dbReference type="AlphaFoldDB" id="A0A1D3RVA7"/>
<dbReference type="GO" id="GO:0016853">
    <property type="term" value="F:isomerase activity"/>
    <property type="evidence" value="ECO:0007669"/>
    <property type="project" value="UniProtKB-KW"/>
</dbReference>
<reference evidence="6 7" key="1">
    <citation type="submission" date="2016-08" db="EMBL/GenBank/DDBJ databases">
        <authorList>
            <consortium name="Pathogen Informatics"/>
        </authorList>
    </citation>
    <scope>NUCLEOTIDE SEQUENCE [LARGE SCALE GENOMIC DNA]</scope>
    <source>
        <strain evidence="6 7">DK</strain>
    </source>
</reference>
<dbReference type="Proteomes" id="UP000195879">
    <property type="component" value="Chromosome 9"/>
</dbReference>
<feature type="transmembrane region" description="Helical" evidence="5">
    <location>
        <begin position="373"/>
        <end position="396"/>
    </location>
</feature>
<feature type="transmembrane region" description="Helical" evidence="5">
    <location>
        <begin position="403"/>
        <end position="422"/>
    </location>
</feature>
<dbReference type="InterPro" id="IPR011990">
    <property type="entry name" value="TPR-like_helical_dom_sf"/>
</dbReference>
<name>A0A1D3RVA7_PLACE</name>
<accession>A0A1D3RVA7</accession>
<feature type="compositionally biased region" description="Polar residues" evidence="4">
    <location>
        <begin position="294"/>
        <end position="308"/>
    </location>
</feature>
<dbReference type="SUPFAM" id="SSF48452">
    <property type="entry name" value="TPR-like"/>
    <property type="match status" value="1"/>
</dbReference>
<evidence type="ECO:0000256" key="3">
    <source>
        <dbReference type="PROSITE-ProRule" id="PRU00339"/>
    </source>
</evidence>
<dbReference type="InterPro" id="IPR039663">
    <property type="entry name" value="AIP/AIPL1/TTC9"/>
</dbReference>
<keyword evidence="6" id="KW-0413">Isomerase</keyword>
<feature type="region of interest" description="Disordered" evidence="4">
    <location>
        <begin position="89"/>
        <end position="108"/>
    </location>
</feature>
<gene>
    <name evidence="6" type="ORF">PCHDK_000192300</name>
</gene>
<feature type="repeat" description="TPR" evidence="3">
    <location>
        <begin position="200"/>
        <end position="233"/>
    </location>
</feature>
<proteinExistence type="predicted"/>
<dbReference type="EMBL" id="LT608203">
    <property type="protein sequence ID" value="SCN60181.1"/>
    <property type="molecule type" value="Genomic_DNA"/>
</dbReference>
<organism evidence="6 7">
    <name type="scientific">Plasmodium chabaudi adami</name>
    <dbReference type="NCBI Taxonomy" id="5826"/>
    <lineage>
        <taxon>Eukaryota</taxon>
        <taxon>Sar</taxon>
        <taxon>Alveolata</taxon>
        <taxon>Apicomplexa</taxon>
        <taxon>Aconoidasida</taxon>
        <taxon>Haemosporida</taxon>
        <taxon>Plasmodiidae</taxon>
        <taxon>Plasmodium</taxon>
        <taxon>Plasmodium (Vinckeia)</taxon>
    </lineage>
</organism>
<feature type="region of interest" description="Disordered" evidence="4">
    <location>
        <begin position="269"/>
        <end position="309"/>
    </location>
</feature>
<evidence type="ECO:0000256" key="2">
    <source>
        <dbReference type="ARBA" id="ARBA00022803"/>
    </source>
</evidence>
<evidence type="ECO:0000256" key="1">
    <source>
        <dbReference type="ARBA" id="ARBA00022737"/>
    </source>
</evidence>
<dbReference type="SMART" id="SM00028">
    <property type="entry name" value="TPR"/>
    <property type="match status" value="3"/>
</dbReference>
<keyword evidence="1" id="KW-0677">Repeat</keyword>
<evidence type="ECO:0000256" key="5">
    <source>
        <dbReference type="SAM" id="Phobius"/>
    </source>
</evidence>
<keyword evidence="5" id="KW-1133">Transmembrane helix</keyword>
<sequence>MTVSTSENVYKFVKDCIQIKEKIECINKINKDETKKAKQNELVKELRNQNSNKLSKYNVDYSKFENCIKEIEAEEEEKKSIEEKKNRFLNNRNPCSHDHSKERQLYEKNSTEKIKASNVFNEQGKKAFHEKNYKLACLYFRKGLIQLDYSFPEDKKEQDEQNELEIKLHLNMALTNLHMADYYNCISECSTVLNLDKNNVKAFYRRGQAYMSLDLYSKAKEEFQKVEKIDPHDKNIKKSLLELERKILIYDKKKKLLCSKMFSSNEKEVSSNNCDTQVDKTKNNFEKKDDSGEQTKSIPNRNSLSGTPKDTLIVKRNNTLKQVHKDSNLNIEGVPNEGTDNNSYKHKDQDYLFMLNNFNFFGKNSEFFLINNIFIYLFICFILLLLLYILIFIVIFYKHASMVILLSSLSMLCFICICIYIYNKNVYINITDKKT</sequence>
<keyword evidence="2 3" id="KW-0802">TPR repeat</keyword>
<dbReference type="InterPro" id="IPR019734">
    <property type="entry name" value="TPR_rpt"/>
</dbReference>
<protein>
    <submittedName>
        <fullName evidence="6">Peptidyl-prolyl cis-trans isomerase, putative</fullName>
    </submittedName>
</protein>
<feature type="compositionally biased region" description="Basic and acidic residues" evidence="4">
    <location>
        <begin position="277"/>
        <end position="293"/>
    </location>
</feature>
<feature type="compositionally biased region" description="Basic and acidic residues" evidence="4">
    <location>
        <begin position="95"/>
        <end position="108"/>
    </location>
</feature>